<dbReference type="Gene3D" id="3.40.50.1820">
    <property type="entry name" value="alpha/beta hydrolase"/>
    <property type="match status" value="1"/>
</dbReference>
<dbReference type="RefSeq" id="XP_062655909.1">
    <property type="nucleotide sequence ID" value="XM_062802502.1"/>
</dbReference>
<dbReference type="CDD" id="cd00067">
    <property type="entry name" value="GAL4"/>
    <property type="match status" value="1"/>
</dbReference>
<evidence type="ECO:0000256" key="3">
    <source>
        <dbReference type="ARBA" id="ARBA00023242"/>
    </source>
</evidence>
<dbReference type="GO" id="GO:0008270">
    <property type="term" value="F:zinc ion binding"/>
    <property type="evidence" value="ECO:0007669"/>
    <property type="project" value="InterPro"/>
</dbReference>
<evidence type="ECO:0000256" key="1">
    <source>
        <dbReference type="ARBA" id="ARBA00005863"/>
    </source>
</evidence>
<dbReference type="GeneID" id="87839450"/>
<reference evidence="6" key="1">
    <citation type="journal article" date="2023" name="Mol. Phylogenet. Evol.">
        <title>Genome-scale phylogeny and comparative genomics of the fungal order Sordariales.</title>
        <authorList>
            <person name="Hensen N."/>
            <person name="Bonometti L."/>
            <person name="Westerberg I."/>
            <person name="Brannstrom I.O."/>
            <person name="Guillou S."/>
            <person name="Cros-Aarteil S."/>
            <person name="Calhoun S."/>
            <person name="Haridas S."/>
            <person name="Kuo A."/>
            <person name="Mondo S."/>
            <person name="Pangilinan J."/>
            <person name="Riley R."/>
            <person name="LaButti K."/>
            <person name="Andreopoulos B."/>
            <person name="Lipzen A."/>
            <person name="Chen C."/>
            <person name="Yan M."/>
            <person name="Daum C."/>
            <person name="Ng V."/>
            <person name="Clum A."/>
            <person name="Steindorff A."/>
            <person name="Ohm R.A."/>
            <person name="Martin F."/>
            <person name="Silar P."/>
            <person name="Natvig D.O."/>
            <person name="Lalanne C."/>
            <person name="Gautier V."/>
            <person name="Ament-Velasquez S.L."/>
            <person name="Kruys A."/>
            <person name="Hutchinson M.I."/>
            <person name="Powell A.J."/>
            <person name="Barry K."/>
            <person name="Miller A.N."/>
            <person name="Grigoriev I.V."/>
            <person name="Debuchy R."/>
            <person name="Gladieux P."/>
            <person name="Hiltunen Thoren M."/>
            <person name="Johannesson H."/>
        </authorList>
    </citation>
    <scope>NUCLEOTIDE SEQUENCE</scope>
    <source>
        <strain evidence="6">CBS 168.71</strain>
    </source>
</reference>
<dbReference type="EMBL" id="JAUEPN010000007">
    <property type="protein sequence ID" value="KAK3292395.1"/>
    <property type="molecule type" value="Genomic_DNA"/>
</dbReference>
<sequence length="640" mass="69856">MSSATMEPQLPTILCIHGHGTNVAILRLQASRIVHALSDKFRFVFVDAPFTSLPGPGVVPVFSDFKPFLRWHCDENTVHKFDITPEELEEERRRARELLAGVPGKEAGAKSAPRPLCHHDMRHISRVAHRTPETLLRSHDPWAAEGRRLIETYFEPTLAKTVKFSGGHQVPAGRIEVAQIAAIRKRLPKFWLRAPNMPDDQRLFSRTHQHASAQHTMHRPQSESVREGKLRAACDRCHELKNRCVRIGGADSRCDRCERLDIDCVYRYSSRMGRPKGQKKTSVTEARQFSETGRQQTSSPLGIQPTDVDWGVDFFGRHITGIHSSLFPRSYPSPQAVQQVDDGISSPTPGVNAPSPNSTRPNEVTTTLADRLLELQAQLHRHLAAADGQMGSDNVQDGLEVAKTFLAVLQASFASSQNDMASTEPLGFPSADQLHAMTTNWPSVSGHNFACQNRNSIPDDNDPMSAMDEDPTTETPCAVSFVTAQQALTCYSYVLLLLDRVVSGVTSPVRCAAPTNANTSAAPKLRSPSQESPTVLRLGLFSLDSQPALNTEIVLHLRLQIQKLASKCNELGGGGGLGQTRSPGTAAAAVGNSDEEAFGRKGTSPAPIAAIVHAVSSLIVERESSLIDRLSSLTAGTAWE</sequence>
<gene>
    <name evidence="6" type="ORF">B0H64DRAFT_376936</name>
</gene>
<dbReference type="InterPro" id="IPR005645">
    <property type="entry name" value="FSH-like_dom"/>
</dbReference>
<dbReference type="GO" id="GO:0005737">
    <property type="term" value="C:cytoplasm"/>
    <property type="evidence" value="ECO:0007669"/>
    <property type="project" value="TreeGrafter"/>
</dbReference>
<dbReference type="InterPro" id="IPR036864">
    <property type="entry name" value="Zn2-C6_fun-type_DNA-bd_sf"/>
</dbReference>
<organism evidence="6 7">
    <name type="scientific">Chaetomium fimeti</name>
    <dbReference type="NCBI Taxonomy" id="1854472"/>
    <lineage>
        <taxon>Eukaryota</taxon>
        <taxon>Fungi</taxon>
        <taxon>Dikarya</taxon>
        <taxon>Ascomycota</taxon>
        <taxon>Pezizomycotina</taxon>
        <taxon>Sordariomycetes</taxon>
        <taxon>Sordariomycetidae</taxon>
        <taxon>Sordariales</taxon>
        <taxon>Chaetomiaceae</taxon>
        <taxon>Chaetomium</taxon>
    </lineage>
</organism>
<dbReference type="SMART" id="SM00066">
    <property type="entry name" value="GAL4"/>
    <property type="match status" value="1"/>
</dbReference>
<feature type="region of interest" description="Disordered" evidence="4">
    <location>
        <begin position="272"/>
        <end position="304"/>
    </location>
</feature>
<dbReference type="PANTHER" id="PTHR48070">
    <property type="entry name" value="ESTERASE OVCA2"/>
    <property type="match status" value="1"/>
</dbReference>
<proteinExistence type="inferred from homology"/>
<name>A0AAE0H9X7_9PEZI</name>
<dbReference type="PROSITE" id="PS50048">
    <property type="entry name" value="ZN2_CY6_FUNGAL_2"/>
    <property type="match status" value="1"/>
</dbReference>
<dbReference type="Proteomes" id="UP001278766">
    <property type="component" value="Unassembled WGS sequence"/>
</dbReference>
<dbReference type="AlphaFoldDB" id="A0AAE0H9X7"/>
<dbReference type="SUPFAM" id="SSF57701">
    <property type="entry name" value="Zn2/Cys6 DNA-binding domain"/>
    <property type="match status" value="1"/>
</dbReference>
<dbReference type="InterPro" id="IPR050593">
    <property type="entry name" value="LovG"/>
</dbReference>
<dbReference type="Gene3D" id="4.10.240.10">
    <property type="entry name" value="Zn(2)-C6 fungal-type DNA-binding domain"/>
    <property type="match status" value="1"/>
</dbReference>
<dbReference type="GO" id="GO:0005634">
    <property type="term" value="C:nucleus"/>
    <property type="evidence" value="ECO:0007669"/>
    <property type="project" value="TreeGrafter"/>
</dbReference>
<feature type="compositionally biased region" description="Polar residues" evidence="4">
    <location>
        <begin position="280"/>
        <end position="301"/>
    </location>
</feature>
<evidence type="ECO:0000256" key="4">
    <source>
        <dbReference type="SAM" id="MobiDB-lite"/>
    </source>
</evidence>
<keyword evidence="7" id="KW-1185">Reference proteome</keyword>
<evidence type="ECO:0000259" key="5">
    <source>
        <dbReference type="PROSITE" id="PS50048"/>
    </source>
</evidence>
<protein>
    <recommendedName>
        <fullName evidence="5">Zn(2)-C6 fungal-type domain-containing protein</fullName>
    </recommendedName>
</protein>
<evidence type="ECO:0000313" key="7">
    <source>
        <dbReference type="Proteomes" id="UP001278766"/>
    </source>
</evidence>
<keyword evidence="2" id="KW-0378">Hydrolase</keyword>
<feature type="compositionally biased region" description="Polar residues" evidence="4">
    <location>
        <begin position="345"/>
        <end position="362"/>
    </location>
</feature>
<evidence type="ECO:0000256" key="2">
    <source>
        <dbReference type="ARBA" id="ARBA00022801"/>
    </source>
</evidence>
<dbReference type="GO" id="GO:0000981">
    <property type="term" value="F:DNA-binding transcription factor activity, RNA polymerase II-specific"/>
    <property type="evidence" value="ECO:0007669"/>
    <property type="project" value="InterPro"/>
</dbReference>
<dbReference type="InterPro" id="IPR029058">
    <property type="entry name" value="AB_hydrolase_fold"/>
</dbReference>
<reference evidence="6" key="2">
    <citation type="submission" date="2023-06" db="EMBL/GenBank/DDBJ databases">
        <authorList>
            <consortium name="Lawrence Berkeley National Laboratory"/>
            <person name="Haridas S."/>
            <person name="Hensen N."/>
            <person name="Bonometti L."/>
            <person name="Westerberg I."/>
            <person name="Brannstrom I.O."/>
            <person name="Guillou S."/>
            <person name="Cros-Aarteil S."/>
            <person name="Calhoun S."/>
            <person name="Kuo A."/>
            <person name="Mondo S."/>
            <person name="Pangilinan J."/>
            <person name="Riley R."/>
            <person name="Labutti K."/>
            <person name="Andreopoulos B."/>
            <person name="Lipzen A."/>
            <person name="Chen C."/>
            <person name="Yanf M."/>
            <person name="Daum C."/>
            <person name="Ng V."/>
            <person name="Clum A."/>
            <person name="Steindorff A."/>
            <person name="Ohm R."/>
            <person name="Martin F."/>
            <person name="Silar P."/>
            <person name="Natvig D."/>
            <person name="Lalanne C."/>
            <person name="Gautier V."/>
            <person name="Ament-Velasquez S.L."/>
            <person name="Kruys A."/>
            <person name="Hutchinson M.I."/>
            <person name="Powell A.J."/>
            <person name="Barry K."/>
            <person name="Miller A.N."/>
            <person name="Grigoriev I.V."/>
            <person name="Debuchy R."/>
            <person name="Gladieux P."/>
            <person name="Thoren M.H."/>
            <person name="Johannesson H."/>
        </authorList>
    </citation>
    <scope>NUCLEOTIDE SEQUENCE</scope>
    <source>
        <strain evidence="6">CBS 168.71</strain>
    </source>
</reference>
<dbReference type="PANTHER" id="PTHR48070:SF3">
    <property type="entry name" value="ESTERASE DBAE-RELATED"/>
    <property type="match status" value="1"/>
</dbReference>
<feature type="region of interest" description="Disordered" evidence="4">
    <location>
        <begin position="328"/>
        <end position="362"/>
    </location>
</feature>
<dbReference type="Pfam" id="PF03959">
    <property type="entry name" value="FSH1"/>
    <property type="match status" value="1"/>
</dbReference>
<keyword evidence="3" id="KW-0539">Nucleus</keyword>
<feature type="region of interest" description="Disordered" evidence="4">
    <location>
        <begin position="208"/>
        <end position="227"/>
    </location>
</feature>
<comment type="caution">
    <text evidence="6">The sequence shown here is derived from an EMBL/GenBank/DDBJ whole genome shotgun (WGS) entry which is preliminary data.</text>
</comment>
<comment type="similarity">
    <text evidence="1">Belongs to the LovG family.</text>
</comment>
<evidence type="ECO:0000313" key="6">
    <source>
        <dbReference type="EMBL" id="KAK3292395.1"/>
    </source>
</evidence>
<dbReference type="InterPro" id="IPR001138">
    <property type="entry name" value="Zn2Cys6_DnaBD"/>
</dbReference>
<accession>A0AAE0H9X7</accession>
<dbReference type="GO" id="GO:0044550">
    <property type="term" value="P:secondary metabolite biosynthetic process"/>
    <property type="evidence" value="ECO:0007669"/>
    <property type="project" value="TreeGrafter"/>
</dbReference>
<dbReference type="PROSITE" id="PS00463">
    <property type="entry name" value="ZN2_CY6_FUNGAL_1"/>
    <property type="match status" value="1"/>
</dbReference>
<feature type="domain" description="Zn(2)-C6 fungal-type" evidence="5">
    <location>
        <begin position="233"/>
        <end position="266"/>
    </location>
</feature>
<dbReference type="GO" id="GO:0016787">
    <property type="term" value="F:hydrolase activity"/>
    <property type="evidence" value="ECO:0007669"/>
    <property type="project" value="UniProtKB-KW"/>
</dbReference>